<dbReference type="AlphaFoldDB" id="X6NXM8"/>
<protein>
    <submittedName>
        <fullName evidence="2">Uncharacterized protein</fullName>
    </submittedName>
</protein>
<feature type="compositionally biased region" description="Basic residues" evidence="1">
    <location>
        <begin position="74"/>
        <end position="89"/>
    </location>
</feature>
<evidence type="ECO:0000256" key="1">
    <source>
        <dbReference type="SAM" id="MobiDB-lite"/>
    </source>
</evidence>
<evidence type="ECO:0000313" key="2">
    <source>
        <dbReference type="EMBL" id="ETO30638.1"/>
    </source>
</evidence>
<comment type="caution">
    <text evidence="2">The sequence shown here is derived from an EMBL/GenBank/DDBJ whole genome shotgun (WGS) entry which is preliminary data.</text>
</comment>
<reference evidence="2 3" key="1">
    <citation type="journal article" date="2013" name="Curr. Biol.">
        <title>The Genome of the Foraminiferan Reticulomyxa filosa.</title>
        <authorList>
            <person name="Glockner G."/>
            <person name="Hulsmann N."/>
            <person name="Schleicher M."/>
            <person name="Noegel A.A."/>
            <person name="Eichinger L."/>
            <person name="Gallinger C."/>
            <person name="Pawlowski J."/>
            <person name="Sierra R."/>
            <person name="Euteneuer U."/>
            <person name="Pillet L."/>
            <person name="Moustafa A."/>
            <person name="Platzer M."/>
            <person name="Groth M."/>
            <person name="Szafranski K."/>
            <person name="Schliwa M."/>
        </authorList>
    </citation>
    <scope>NUCLEOTIDE SEQUENCE [LARGE SCALE GENOMIC DNA]</scope>
</reference>
<dbReference type="Proteomes" id="UP000023152">
    <property type="component" value="Unassembled WGS sequence"/>
</dbReference>
<proteinExistence type="predicted"/>
<dbReference type="EMBL" id="ASPP01005385">
    <property type="protein sequence ID" value="ETO30638.1"/>
    <property type="molecule type" value="Genomic_DNA"/>
</dbReference>
<name>X6NXM8_RETFI</name>
<evidence type="ECO:0000313" key="3">
    <source>
        <dbReference type="Proteomes" id="UP000023152"/>
    </source>
</evidence>
<feature type="region of interest" description="Disordered" evidence="1">
    <location>
        <begin position="68"/>
        <end position="89"/>
    </location>
</feature>
<organism evidence="2 3">
    <name type="scientific">Reticulomyxa filosa</name>
    <dbReference type="NCBI Taxonomy" id="46433"/>
    <lineage>
        <taxon>Eukaryota</taxon>
        <taxon>Sar</taxon>
        <taxon>Rhizaria</taxon>
        <taxon>Retaria</taxon>
        <taxon>Foraminifera</taxon>
        <taxon>Monothalamids</taxon>
        <taxon>Reticulomyxidae</taxon>
        <taxon>Reticulomyxa</taxon>
    </lineage>
</organism>
<keyword evidence="3" id="KW-1185">Reference proteome</keyword>
<gene>
    <name evidence="2" type="ORF">RFI_06479</name>
</gene>
<accession>X6NXM8</accession>
<sequence length="177" mass="21414">MIIKGHSKEMIDVQNIHYRFRERRKARKRMDSQGKKKEKRTYQMKITKSQSMLFTTFQKKTINKSQNERMIGGKTKKNKNKKKKSRQKRNVHCGHMTTFEIPHILAMKLYHGEKKETHPKDTDKLTTQSLFFDATLFDWKVYELYVCVLRNWWHDETVFCKLHIESKPKHKKATLKK</sequence>